<gene>
    <name evidence="2" type="ORF">NP095_11350</name>
</gene>
<dbReference type="Pfam" id="PF13619">
    <property type="entry name" value="KTSC"/>
    <property type="match status" value="1"/>
</dbReference>
<reference evidence="2 3" key="1">
    <citation type="submission" date="2022-07" db="EMBL/GenBank/DDBJ databases">
        <title>Novel species in genus Aeromicrobium.</title>
        <authorList>
            <person name="Ye L."/>
        </authorList>
    </citation>
    <scope>NUCLEOTIDE SEQUENCE [LARGE SCALE GENOMIC DNA]</scope>
    <source>
        <strain evidence="3">zg-Y50</strain>
    </source>
</reference>
<protein>
    <submittedName>
        <fullName evidence="2">KTSC domain-containing protein</fullName>
    </submittedName>
</protein>
<feature type="domain" description="KTSC" evidence="1">
    <location>
        <begin position="9"/>
        <end position="65"/>
    </location>
</feature>
<dbReference type="InterPro" id="IPR025309">
    <property type="entry name" value="KTSC_dom"/>
</dbReference>
<organism evidence="2 3">
    <name type="scientific">Aeromicrobium duanguangcaii</name>
    <dbReference type="NCBI Taxonomy" id="2968086"/>
    <lineage>
        <taxon>Bacteria</taxon>
        <taxon>Bacillati</taxon>
        <taxon>Actinomycetota</taxon>
        <taxon>Actinomycetes</taxon>
        <taxon>Propionibacteriales</taxon>
        <taxon>Nocardioidaceae</taxon>
        <taxon>Aeromicrobium</taxon>
    </lineage>
</organism>
<dbReference type="RefSeq" id="WP_232418784.1">
    <property type="nucleotide sequence ID" value="NZ_CP101990.1"/>
</dbReference>
<dbReference type="EMBL" id="CP101990">
    <property type="protein sequence ID" value="UUI67789.1"/>
    <property type="molecule type" value="Genomic_DNA"/>
</dbReference>
<sequence>MELRPLGRSEALESAAYDDASGTLRVRFRNGGLYDYLDVPRDVFDRLVEADHPWTTWQEHITTAYDYRRLD</sequence>
<keyword evidence="3" id="KW-1185">Reference proteome</keyword>
<dbReference type="Proteomes" id="UP001315860">
    <property type="component" value="Chromosome"/>
</dbReference>
<evidence type="ECO:0000313" key="2">
    <source>
        <dbReference type="EMBL" id="UUI67789.1"/>
    </source>
</evidence>
<accession>A0ABY5KBE8</accession>
<name>A0ABY5KBE8_9ACTN</name>
<proteinExistence type="predicted"/>
<evidence type="ECO:0000313" key="3">
    <source>
        <dbReference type="Proteomes" id="UP001315860"/>
    </source>
</evidence>
<evidence type="ECO:0000259" key="1">
    <source>
        <dbReference type="Pfam" id="PF13619"/>
    </source>
</evidence>